<accession>A0AB34IY21</accession>
<comment type="caution">
    <text evidence="2">The sequence shown here is derived from an EMBL/GenBank/DDBJ whole genome shotgun (WGS) entry which is preliminary data.</text>
</comment>
<evidence type="ECO:0000313" key="2">
    <source>
        <dbReference type="EMBL" id="KAL1508011.1"/>
    </source>
</evidence>
<reference evidence="2 3" key="1">
    <citation type="journal article" date="2024" name="Science">
        <title>Giant polyketide synthase enzymes in the biosynthesis of giant marine polyether toxins.</title>
        <authorList>
            <person name="Fallon T.R."/>
            <person name="Shende V.V."/>
            <person name="Wierzbicki I.H."/>
            <person name="Pendleton A.L."/>
            <person name="Watervoot N.F."/>
            <person name="Auber R.P."/>
            <person name="Gonzalez D.J."/>
            <person name="Wisecaver J.H."/>
            <person name="Moore B.S."/>
        </authorList>
    </citation>
    <scope>NUCLEOTIDE SEQUENCE [LARGE SCALE GENOMIC DNA]</scope>
    <source>
        <strain evidence="2 3">12B1</strain>
    </source>
</reference>
<dbReference type="Proteomes" id="UP001515480">
    <property type="component" value="Unassembled WGS sequence"/>
</dbReference>
<gene>
    <name evidence="2" type="ORF">AB1Y20_007609</name>
</gene>
<dbReference type="AlphaFoldDB" id="A0AB34IY21"/>
<evidence type="ECO:0000313" key="3">
    <source>
        <dbReference type="Proteomes" id="UP001515480"/>
    </source>
</evidence>
<dbReference type="EMBL" id="JBGBPQ010000017">
    <property type="protein sequence ID" value="KAL1508011.1"/>
    <property type="molecule type" value="Genomic_DNA"/>
</dbReference>
<name>A0AB34IY21_PRYPA</name>
<organism evidence="2 3">
    <name type="scientific">Prymnesium parvum</name>
    <name type="common">Toxic golden alga</name>
    <dbReference type="NCBI Taxonomy" id="97485"/>
    <lineage>
        <taxon>Eukaryota</taxon>
        <taxon>Haptista</taxon>
        <taxon>Haptophyta</taxon>
        <taxon>Prymnesiophyceae</taxon>
        <taxon>Prymnesiales</taxon>
        <taxon>Prymnesiaceae</taxon>
        <taxon>Prymnesium</taxon>
    </lineage>
</organism>
<feature type="region of interest" description="Disordered" evidence="1">
    <location>
        <begin position="1"/>
        <end position="76"/>
    </location>
</feature>
<feature type="compositionally biased region" description="Basic and acidic residues" evidence="1">
    <location>
        <begin position="24"/>
        <end position="40"/>
    </location>
</feature>
<protein>
    <submittedName>
        <fullName evidence="2">Uncharacterized protein</fullName>
    </submittedName>
</protein>
<sequence>MALPGVTGDEPQARTLPGFGKSPARHDQDSRREKGSEKVTKAGTSKAQGGSNGGVTSGSWDDDEATAQREERLRSNPKKVFCYNNGQFSIKKTLFDWPGICKKFKWDPDKLCGPVTMNSTTIDKNRAHNCMDSNHRTTRVHDHWRGQPNPCFSGFS</sequence>
<proteinExistence type="predicted"/>
<keyword evidence="3" id="KW-1185">Reference proteome</keyword>
<evidence type="ECO:0000256" key="1">
    <source>
        <dbReference type="SAM" id="MobiDB-lite"/>
    </source>
</evidence>